<name>A0A7G7MSW2_9PSEU</name>
<protein>
    <submittedName>
        <fullName evidence="5">MarR family transcriptional regulator</fullName>
    </submittedName>
</protein>
<evidence type="ECO:0000313" key="6">
    <source>
        <dbReference type="Proteomes" id="UP000515728"/>
    </source>
</evidence>
<dbReference type="Proteomes" id="UP000515728">
    <property type="component" value="Chromosome"/>
</dbReference>
<dbReference type="InterPro" id="IPR039422">
    <property type="entry name" value="MarR/SlyA-like"/>
</dbReference>
<dbReference type="Pfam" id="PF01047">
    <property type="entry name" value="MarR"/>
    <property type="match status" value="1"/>
</dbReference>
<accession>A0A7G7MSW2</accession>
<dbReference type="InterPro" id="IPR036390">
    <property type="entry name" value="WH_DNA-bd_sf"/>
</dbReference>
<dbReference type="InterPro" id="IPR023187">
    <property type="entry name" value="Tscrpt_reg_MarR-type_CS"/>
</dbReference>
<keyword evidence="1" id="KW-0805">Transcription regulation</keyword>
<dbReference type="PROSITE" id="PS50995">
    <property type="entry name" value="HTH_MARR_2"/>
    <property type="match status" value="1"/>
</dbReference>
<dbReference type="AlphaFoldDB" id="A0A7G7MSW2"/>
<dbReference type="PANTHER" id="PTHR33164">
    <property type="entry name" value="TRANSCRIPTIONAL REGULATOR, MARR FAMILY"/>
    <property type="match status" value="1"/>
</dbReference>
<dbReference type="KEGG" id="ppel:H6H00_26490"/>
<dbReference type="GO" id="GO:0006950">
    <property type="term" value="P:response to stress"/>
    <property type="evidence" value="ECO:0007669"/>
    <property type="project" value="TreeGrafter"/>
</dbReference>
<reference evidence="5 6" key="1">
    <citation type="submission" date="2020-08" db="EMBL/GenBank/DDBJ databases">
        <authorList>
            <person name="Mo P."/>
        </authorList>
    </citation>
    <scope>NUCLEOTIDE SEQUENCE [LARGE SCALE GENOMIC DNA]</scope>
    <source>
        <strain evidence="5 6">CGMCC 4.1532</strain>
    </source>
</reference>
<keyword evidence="6" id="KW-1185">Reference proteome</keyword>
<evidence type="ECO:0000256" key="3">
    <source>
        <dbReference type="ARBA" id="ARBA00023163"/>
    </source>
</evidence>
<dbReference type="EMBL" id="CP060131">
    <property type="protein sequence ID" value="QNG55873.1"/>
    <property type="molecule type" value="Genomic_DNA"/>
</dbReference>
<dbReference type="SUPFAM" id="SSF46785">
    <property type="entry name" value="Winged helix' DNA-binding domain"/>
    <property type="match status" value="1"/>
</dbReference>
<proteinExistence type="predicted"/>
<dbReference type="InterPro" id="IPR036388">
    <property type="entry name" value="WH-like_DNA-bd_sf"/>
</dbReference>
<gene>
    <name evidence="5" type="ORF">H6H00_26490</name>
</gene>
<feature type="domain" description="HTH marR-type" evidence="4">
    <location>
        <begin position="1"/>
        <end position="126"/>
    </location>
</feature>
<dbReference type="Gene3D" id="1.10.10.10">
    <property type="entry name" value="Winged helix-like DNA-binding domain superfamily/Winged helix DNA-binding domain"/>
    <property type="match status" value="1"/>
</dbReference>
<keyword evidence="3" id="KW-0804">Transcription</keyword>
<organism evidence="5 6">
    <name type="scientific">Pseudonocardia petroleophila</name>
    <dbReference type="NCBI Taxonomy" id="37331"/>
    <lineage>
        <taxon>Bacteria</taxon>
        <taxon>Bacillati</taxon>
        <taxon>Actinomycetota</taxon>
        <taxon>Actinomycetes</taxon>
        <taxon>Pseudonocardiales</taxon>
        <taxon>Pseudonocardiaceae</taxon>
        <taxon>Pseudonocardia</taxon>
    </lineage>
</organism>
<dbReference type="GO" id="GO:0003677">
    <property type="term" value="F:DNA binding"/>
    <property type="evidence" value="ECO:0007669"/>
    <property type="project" value="UniProtKB-KW"/>
</dbReference>
<sequence length="143" mass="15199">MTASRALVAIAARSLAAAGEVTLPQYRALVVLATRGPQRPVDLATALGVNPSSATRLLDRLAVAGLIRRTRLRADRRSLRVALSPAGRDLVAEVTRRRRAEVERLFAALPADQHALVITALQAISEAAGETPEGDLDAGLGWY</sequence>
<keyword evidence="2" id="KW-0238">DNA-binding</keyword>
<evidence type="ECO:0000256" key="2">
    <source>
        <dbReference type="ARBA" id="ARBA00023125"/>
    </source>
</evidence>
<evidence type="ECO:0000313" key="5">
    <source>
        <dbReference type="EMBL" id="QNG55873.1"/>
    </source>
</evidence>
<dbReference type="PROSITE" id="PS01117">
    <property type="entry name" value="HTH_MARR_1"/>
    <property type="match status" value="1"/>
</dbReference>
<evidence type="ECO:0000259" key="4">
    <source>
        <dbReference type="PROSITE" id="PS50995"/>
    </source>
</evidence>
<dbReference type="SMART" id="SM00347">
    <property type="entry name" value="HTH_MARR"/>
    <property type="match status" value="1"/>
</dbReference>
<dbReference type="PANTHER" id="PTHR33164:SF94">
    <property type="entry name" value="TRANSCRIPTIONAL REGULATORY PROTEIN-RELATED"/>
    <property type="match status" value="1"/>
</dbReference>
<dbReference type="PRINTS" id="PR00598">
    <property type="entry name" value="HTHMARR"/>
</dbReference>
<dbReference type="GO" id="GO:0003700">
    <property type="term" value="F:DNA-binding transcription factor activity"/>
    <property type="evidence" value="ECO:0007669"/>
    <property type="project" value="InterPro"/>
</dbReference>
<dbReference type="InterPro" id="IPR000835">
    <property type="entry name" value="HTH_MarR-typ"/>
</dbReference>
<evidence type="ECO:0000256" key="1">
    <source>
        <dbReference type="ARBA" id="ARBA00023015"/>
    </source>
</evidence>